<protein>
    <recommendedName>
        <fullName evidence="3">Transcriptional regulator</fullName>
    </recommendedName>
</protein>
<organism evidence="2">
    <name type="scientific">bioreactor metagenome</name>
    <dbReference type="NCBI Taxonomy" id="1076179"/>
    <lineage>
        <taxon>unclassified sequences</taxon>
        <taxon>metagenomes</taxon>
        <taxon>ecological metagenomes</taxon>
    </lineage>
</organism>
<gene>
    <name evidence="2" type="ORF">SDC9_164785</name>
</gene>
<evidence type="ECO:0000313" key="2">
    <source>
        <dbReference type="EMBL" id="MPN17432.1"/>
    </source>
</evidence>
<dbReference type="SUPFAM" id="SSF46785">
    <property type="entry name" value="Winged helix' DNA-binding domain"/>
    <property type="match status" value="1"/>
</dbReference>
<accession>A0A645FUV2</accession>
<feature type="region of interest" description="Disordered" evidence="1">
    <location>
        <begin position="89"/>
        <end position="110"/>
    </location>
</feature>
<dbReference type="Gene3D" id="1.10.10.10">
    <property type="entry name" value="Winged helix-like DNA-binding domain superfamily/Winged helix DNA-binding domain"/>
    <property type="match status" value="1"/>
</dbReference>
<proteinExistence type="predicted"/>
<dbReference type="EMBL" id="VSSQ01064561">
    <property type="protein sequence ID" value="MPN17432.1"/>
    <property type="molecule type" value="Genomic_DNA"/>
</dbReference>
<evidence type="ECO:0000256" key="1">
    <source>
        <dbReference type="SAM" id="MobiDB-lite"/>
    </source>
</evidence>
<name>A0A645FUV2_9ZZZZ</name>
<feature type="compositionally biased region" description="Polar residues" evidence="1">
    <location>
        <begin position="95"/>
        <end position="110"/>
    </location>
</feature>
<comment type="caution">
    <text evidence="2">The sequence shown here is derived from an EMBL/GenBank/DDBJ whole genome shotgun (WGS) entry which is preliminary data.</text>
</comment>
<evidence type="ECO:0008006" key="3">
    <source>
        <dbReference type="Google" id="ProtNLM"/>
    </source>
</evidence>
<dbReference type="InterPro" id="IPR036388">
    <property type="entry name" value="WH-like_DNA-bd_sf"/>
</dbReference>
<dbReference type="InterPro" id="IPR036390">
    <property type="entry name" value="WH_DNA-bd_sf"/>
</dbReference>
<sequence>MNARSVLSDRWVNPVLIRLYEIGGQVKLSDFMDIVSAYSTLENLMKSLEKEGFVKLSRVTKPYKTNFAELTDLGYRVAKKLAAANDIAVGKTPEPETNCSDAPQEGHSVN</sequence>
<reference evidence="2" key="1">
    <citation type="submission" date="2019-08" db="EMBL/GenBank/DDBJ databases">
        <authorList>
            <person name="Kucharzyk K."/>
            <person name="Murdoch R.W."/>
            <person name="Higgins S."/>
            <person name="Loffler F."/>
        </authorList>
    </citation>
    <scope>NUCLEOTIDE SEQUENCE</scope>
</reference>
<dbReference type="AlphaFoldDB" id="A0A645FUV2"/>